<name>A0A182UBK5_9DIPT</name>
<reference evidence="2" key="2">
    <citation type="submission" date="2020-05" db="UniProtKB">
        <authorList>
            <consortium name="EnsemblMetazoa"/>
        </authorList>
    </citation>
    <scope>IDENTIFICATION</scope>
    <source>
        <strain evidence="2">CM1001059</strain>
    </source>
</reference>
<protein>
    <submittedName>
        <fullName evidence="2">Uncharacterized protein</fullName>
    </submittedName>
</protein>
<dbReference type="Proteomes" id="UP000075902">
    <property type="component" value="Unassembled WGS sequence"/>
</dbReference>
<feature type="region of interest" description="Disordered" evidence="1">
    <location>
        <begin position="55"/>
        <end position="92"/>
    </location>
</feature>
<accession>A0A182UBK5</accession>
<evidence type="ECO:0000256" key="1">
    <source>
        <dbReference type="SAM" id="MobiDB-lite"/>
    </source>
</evidence>
<organism evidence="2 3">
    <name type="scientific">Anopheles melas</name>
    <dbReference type="NCBI Taxonomy" id="34690"/>
    <lineage>
        <taxon>Eukaryota</taxon>
        <taxon>Metazoa</taxon>
        <taxon>Ecdysozoa</taxon>
        <taxon>Arthropoda</taxon>
        <taxon>Hexapoda</taxon>
        <taxon>Insecta</taxon>
        <taxon>Pterygota</taxon>
        <taxon>Neoptera</taxon>
        <taxon>Endopterygota</taxon>
        <taxon>Diptera</taxon>
        <taxon>Nematocera</taxon>
        <taxon>Culicoidea</taxon>
        <taxon>Culicidae</taxon>
        <taxon>Anophelinae</taxon>
        <taxon>Anopheles</taxon>
    </lineage>
</organism>
<evidence type="ECO:0000313" key="3">
    <source>
        <dbReference type="Proteomes" id="UP000075902"/>
    </source>
</evidence>
<evidence type="ECO:0000313" key="2">
    <source>
        <dbReference type="EnsemblMetazoa" id="AMEC017443-PA"/>
    </source>
</evidence>
<reference evidence="3" key="1">
    <citation type="submission" date="2014-01" db="EMBL/GenBank/DDBJ databases">
        <title>The Genome Sequence of Anopheles melas CM1001059_A (V2).</title>
        <authorList>
            <consortium name="The Broad Institute Genomics Platform"/>
            <person name="Neafsey D.E."/>
            <person name="Besansky N."/>
            <person name="Howell P."/>
            <person name="Walton C."/>
            <person name="Young S.K."/>
            <person name="Zeng Q."/>
            <person name="Gargeya S."/>
            <person name="Fitzgerald M."/>
            <person name="Haas B."/>
            <person name="Abouelleil A."/>
            <person name="Allen A.W."/>
            <person name="Alvarado L."/>
            <person name="Arachchi H.M."/>
            <person name="Berlin A.M."/>
            <person name="Chapman S.B."/>
            <person name="Gainer-Dewar J."/>
            <person name="Goldberg J."/>
            <person name="Griggs A."/>
            <person name="Gujja S."/>
            <person name="Hansen M."/>
            <person name="Howarth C."/>
            <person name="Imamovic A."/>
            <person name="Ireland A."/>
            <person name="Larimer J."/>
            <person name="McCowan C."/>
            <person name="Murphy C."/>
            <person name="Pearson M."/>
            <person name="Poon T.W."/>
            <person name="Priest M."/>
            <person name="Roberts A."/>
            <person name="Saif S."/>
            <person name="Shea T."/>
            <person name="Sisk P."/>
            <person name="Sykes S."/>
            <person name="Wortman J."/>
            <person name="Nusbaum C."/>
            <person name="Birren B."/>
        </authorList>
    </citation>
    <scope>NUCLEOTIDE SEQUENCE [LARGE SCALE GENOMIC DNA]</scope>
    <source>
        <strain evidence="3">CM1001059</strain>
    </source>
</reference>
<sequence length="139" mass="14855">MNQRKREINFNKQDSRTLLQVLEDQKLMEAMKQSRLALEGRASFAPLALDDADELGKGGLDEEDYKLQGNESPAGHAGAGGGGGGGVGPAGVLSGALSLSQEDIVGVLPNEISAPYEVPQFPIEQIEKKLQLQRQLNAK</sequence>
<dbReference type="STRING" id="34690.A0A182UBK5"/>
<dbReference type="AlphaFoldDB" id="A0A182UBK5"/>
<proteinExistence type="predicted"/>
<feature type="compositionally biased region" description="Gly residues" evidence="1">
    <location>
        <begin position="77"/>
        <end position="89"/>
    </location>
</feature>
<keyword evidence="3" id="KW-1185">Reference proteome</keyword>
<dbReference type="EnsemblMetazoa" id="AMEC017443-RA">
    <property type="protein sequence ID" value="AMEC017443-PA"/>
    <property type="gene ID" value="AMEC017443"/>
</dbReference>
<dbReference type="VEuPathDB" id="VectorBase:AMEC017443"/>